<evidence type="ECO:0000256" key="3">
    <source>
        <dbReference type="ARBA" id="ARBA00022741"/>
    </source>
</evidence>
<dbReference type="NCBIfam" id="NF001750">
    <property type="entry name" value="PRK00476.1"/>
    <property type="match status" value="1"/>
</dbReference>
<dbReference type="InterPro" id="IPR012912">
    <property type="entry name" value="Plasmid_pRiA4b_Orf3-like"/>
</dbReference>
<keyword evidence="9" id="KW-1185">Reference proteome</keyword>
<evidence type="ECO:0000256" key="4">
    <source>
        <dbReference type="ARBA" id="ARBA00022840"/>
    </source>
</evidence>
<proteinExistence type="inferred from homology"/>
<dbReference type="GO" id="GO:0003676">
    <property type="term" value="F:nucleic acid binding"/>
    <property type="evidence" value="ECO:0007669"/>
    <property type="project" value="InterPro"/>
</dbReference>
<dbReference type="PRINTS" id="PR01042">
    <property type="entry name" value="TRNASYNTHASP"/>
</dbReference>
<dbReference type="CDD" id="cd00777">
    <property type="entry name" value="AspRS_core"/>
    <property type="match status" value="1"/>
</dbReference>
<dbReference type="Proteomes" id="UP001465755">
    <property type="component" value="Unassembled WGS sequence"/>
</dbReference>
<comment type="caution">
    <text evidence="8">The sequence shown here is derived from an EMBL/GenBank/DDBJ whole genome shotgun (WGS) entry which is preliminary data.</text>
</comment>
<evidence type="ECO:0000256" key="6">
    <source>
        <dbReference type="ARBA" id="ARBA00023146"/>
    </source>
</evidence>
<dbReference type="Pfam" id="PF07929">
    <property type="entry name" value="PRiA4_ORF3"/>
    <property type="match status" value="1"/>
</dbReference>
<evidence type="ECO:0000256" key="1">
    <source>
        <dbReference type="ARBA" id="ARBA00006303"/>
    </source>
</evidence>
<keyword evidence="4" id="KW-0067">ATP-binding</keyword>
<dbReference type="Gene3D" id="2.40.50.140">
    <property type="entry name" value="Nucleic acid-binding proteins"/>
    <property type="match status" value="1"/>
</dbReference>
<dbReference type="InterPro" id="IPR004115">
    <property type="entry name" value="GAD-like_sf"/>
</dbReference>
<dbReference type="SUPFAM" id="SSF50249">
    <property type="entry name" value="Nucleic acid-binding proteins"/>
    <property type="match status" value="1"/>
</dbReference>
<evidence type="ECO:0000256" key="2">
    <source>
        <dbReference type="ARBA" id="ARBA00022598"/>
    </source>
</evidence>
<keyword evidence="3" id="KW-0547">Nucleotide-binding</keyword>
<evidence type="ECO:0000313" key="9">
    <source>
        <dbReference type="Proteomes" id="UP001465755"/>
    </source>
</evidence>
<dbReference type="SUPFAM" id="SSF55261">
    <property type="entry name" value="GAD domain-like"/>
    <property type="match status" value="1"/>
</dbReference>
<sequence length="781" mass="85878">MYELLVKLEDSDPLVWRKLVIASGHPVRVLHFAIQSAMGWAGYHLHEFSYYRSDCKGWEDSQANPRISVRHNEDMDDPGEDIQFYDEEQVTIQWLFEDRPVAITYDYDFGDSWCHEVSLLRKYLAPPGEDETMCIDGANAGPPEDCGGMDGFQAFKEIMADPASAEHSERKECLREEDVGQEITICGWVHKSRDFGGVVFADIRDQTGLLQITTRPEEQPEAAAACQRLRLEWVVKIQGTVTKRSDPNPDLPTGLVELVPSAVTVLNTAPAKLPLLPSDKTVPKEETRLRNRVLDLRRPAMLANMLMRSKVMQTIRRVLDAQGFLEVETPYLTASTPEGARDFLVPARGSAGCFYALPQSPQLFKQMLMVGGVDRYFQIVRCFRDEDLRADRQLEFTQLDMEMAFMDSDAIMNLAEELIVTVLKEVKGIDIPRPVQRLTYKEAMLRYGSDKPDLRYGLEMSDVTETVADCSFRVFSSAAAAGGIIKALRIPDGKRLSNARVKPKGDVAEQASKAGAGGLVYIRVGPDSAVEAAKPVKEGISPEAQSQLLQQCQAQEGDLLLLAAGPAATVNKALDAVRQFIAASLEEVDTGKHALVWVTDFPLFEWDEEEQRRQSIHHPFTAPNLTGAGEASSEALHSAQARAYDLVYNGFEIGGGSLRIHKKDLQLKIFEALGLSPEVARQKFGFLLDVLELGAPPHGGIAFGLDRLVMLMAGAPSIRDVIAFPKTTQGQCLVVDAPSPVDPSQLAELHIQLAKAASNNTAAAHEAAAPAADLVSTGSAH</sequence>
<dbReference type="InterPro" id="IPR012340">
    <property type="entry name" value="NA-bd_OB-fold"/>
</dbReference>
<gene>
    <name evidence="8" type="ORF">WJX73_004912</name>
</gene>
<comment type="similarity">
    <text evidence="1">Belongs to the class-II aminoacyl-tRNA synthetase family. Type 1 subfamily.</text>
</comment>
<dbReference type="Gene3D" id="3.30.930.10">
    <property type="entry name" value="Bira Bifunctional Protein, Domain 2"/>
    <property type="match status" value="1"/>
</dbReference>
<dbReference type="Pfam" id="PF02938">
    <property type="entry name" value="GAD"/>
    <property type="match status" value="1"/>
</dbReference>
<dbReference type="PANTHER" id="PTHR22594:SF5">
    <property type="entry name" value="ASPARTATE--TRNA LIGASE, MITOCHONDRIAL"/>
    <property type="match status" value="1"/>
</dbReference>
<dbReference type="PROSITE" id="PS50862">
    <property type="entry name" value="AA_TRNA_LIGASE_II"/>
    <property type="match status" value="1"/>
</dbReference>
<keyword evidence="2" id="KW-0436">Ligase</keyword>
<dbReference type="InterPro" id="IPR004524">
    <property type="entry name" value="Asp-tRNA-ligase_1"/>
</dbReference>
<dbReference type="PANTHER" id="PTHR22594">
    <property type="entry name" value="ASPARTYL/LYSYL-TRNA SYNTHETASE"/>
    <property type="match status" value="1"/>
</dbReference>
<keyword evidence="5" id="KW-0648">Protein biosynthesis</keyword>
<dbReference type="EMBL" id="JALJOQ010000033">
    <property type="protein sequence ID" value="KAK9807183.1"/>
    <property type="molecule type" value="Genomic_DNA"/>
</dbReference>
<dbReference type="CDD" id="cd04317">
    <property type="entry name" value="EcAspRS_like_N"/>
    <property type="match status" value="1"/>
</dbReference>
<keyword evidence="6" id="KW-0030">Aminoacyl-tRNA synthetase</keyword>
<dbReference type="GO" id="GO:0004815">
    <property type="term" value="F:aspartate-tRNA ligase activity"/>
    <property type="evidence" value="ECO:0007669"/>
    <property type="project" value="TreeGrafter"/>
</dbReference>
<dbReference type="InterPro" id="IPR024047">
    <property type="entry name" value="MM3350-like_sf"/>
</dbReference>
<dbReference type="SUPFAM" id="SSF159941">
    <property type="entry name" value="MM3350-like"/>
    <property type="match status" value="1"/>
</dbReference>
<dbReference type="NCBIfam" id="TIGR00459">
    <property type="entry name" value="aspS_bact"/>
    <property type="match status" value="1"/>
</dbReference>
<dbReference type="HAMAP" id="MF_00044">
    <property type="entry name" value="Asp_tRNA_synth_type1"/>
    <property type="match status" value="1"/>
</dbReference>
<dbReference type="Pfam" id="PF00152">
    <property type="entry name" value="tRNA-synt_2"/>
    <property type="match status" value="1"/>
</dbReference>
<dbReference type="InterPro" id="IPR006195">
    <property type="entry name" value="aa-tRNA-synth_II"/>
</dbReference>
<dbReference type="InterPro" id="IPR004365">
    <property type="entry name" value="NA-bd_OB_tRNA"/>
</dbReference>
<dbReference type="Gene3D" id="3.10.290.30">
    <property type="entry name" value="MM3350-like"/>
    <property type="match status" value="1"/>
</dbReference>
<dbReference type="AlphaFoldDB" id="A0AAW1PBB1"/>
<evidence type="ECO:0000256" key="5">
    <source>
        <dbReference type="ARBA" id="ARBA00022917"/>
    </source>
</evidence>
<accession>A0AAW1PBB1</accession>
<name>A0AAW1PBB1_9CHLO</name>
<evidence type="ECO:0000259" key="7">
    <source>
        <dbReference type="PROSITE" id="PS50862"/>
    </source>
</evidence>
<evidence type="ECO:0000313" key="8">
    <source>
        <dbReference type="EMBL" id="KAK9807183.1"/>
    </source>
</evidence>
<dbReference type="InterPro" id="IPR002312">
    <property type="entry name" value="Asp/Asn-tRNA-synth_IIb"/>
</dbReference>
<dbReference type="GO" id="GO:0005739">
    <property type="term" value="C:mitochondrion"/>
    <property type="evidence" value="ECO:0007669"/>
    <property type="project" value="TreeGrafter"/>
</dbReference>
<dbReference type="Pfam" id="PF01336">
    <property type="entry name" value="tRNA_anti-codon"/>
    <property type="match status" value="1"/>
</dbReference>
<dbReference type="GO" id="GO:0005524">
    <property type="term" value="F:ATP binding"/>
    <property type="evidence" value="ECO:0007669"/>
    <property type="project" value="UniProtKB-KW"/>
</dbReference>
<dbReference type="GO" id="GO:0006422">
    <property type="term" value="P:aspartyl-tRNA aminoacylation"/>
    <property type="evidence" value="ECO:0007669"/>
    <property type="project" value="TreeGrafter"/>
</dbReference>
<dbReference type="InterPro" id="IPR047090">
    <property type="entry name" value="AspRS_core"/>
</dbReference>
<reference evidence="8 9" key="1">
    <citation type="journal article" date="2024" name="Nat. Commun.">
        <title>Phylogenomics reveals the evolutionary origins of lichenization in chlorophyte algae.</title>
        <authorList>
            <person name="Puginier C."/>
            <person name="Libourel C."/>
            <person name="Otte J."/>
            <person name="Skaloud P."/>
            <person name="Haon M."/>
            <person name="Grisel S."/>
            <person name="Petersen M."/>
            <person name="Berrin J.G."/>
            <person name="Delaux P.M."/>
            <person name="Dal Grande F."/>
            <person name="Keller J."/>
        </authorList>
    </citation>
    <scope>NUCLEOTIDE SEQUENCE [LARGE SCALE GENOMIC DNA]</scope>
    <source>
        <strain evidence="8 9">SAG 2036</strain>
    </source>
</reference>
<dbReference type="Gene3D" id="3.30.1360.30">
    <property type="entry name" value="GAD-like domain"/>
    <property type="match status" value="1"/>
</dbReference>
<dbReference type="SUPFAM" id="SSF55681">
    <property type="entry name" value="Class II aaRS and biotin synthetases"/>
    <property type="match status" value="1"/>
</dbReference>
<protein>
    <recommendedName>
        <fullName evidence="7">Aminoacyl-transfer RNA synthetases class-II family profile domain-containing protein</fullName>
    </recommendedName>
</protein>
<feature type="domain" description="Aminoacyl-transfer RNA synthetases class-II family profile" evidence="7">
    <location>
        <begin position="307"/>
        <end position="725"/>
    </location>
</feature>
<dbReference type="InterPro" id="IPR029351">
    <property type="entry name" value="GAD_dom"/>
</dbReference>
<organism evidence="8 9">
    <name type="scientific">Symbiochloris irregularis</name>
    <dbReference type="NCBI Taxonomy" id="706552"/>
    <lineage>
        <taxon>Eukaryota</taxon>
        <taxon>Viridiplantae</taxon>
        <taxon>Chlorophyta</taxon>
        <taxon>core chlorophytes</taxon>
        <taxon>Trebouxiophyceae</taxon>
        <taxon>Trebouxiales</taxon>
        <taxon>Trebouxiaceae</taxon>
        <taxon>Symbiochloris</taxon>
    </lineage>
</organism>
<dbReference type="InterPro" id="IPR047089">
    <property type="entry name" value="Asp-tRNA-ligase_1_N"/>
</dbReference>
<dbReference type="InterPro" id="IPR004364">
    <property type="entry name" value="Aa-tRNA-synt_II"/>
</dbReference>
<dbReference type="InterPro" id="IPR045864">
    <property type="entry name" value="aa-tRNA-synth_II/BPL/LPL"/>
</dbReference>